<evidence type="ECO:0000256" key="3">
    <source>
        <dbReference type="SAM" id="SignalP"/>
    </source>
</evidence>
<dbReference type="RefSeq" id="WP_150218406.1">
    <property type="nucleotide sequence ID" value="NZ_CP029192.1"/>
</dbReference>
<protein>
    <recommendedName>
        <fullName evidence="6">Gram-positive cocci surface proteins LPxTG domain-containing protein</fullName>
    </recommendedName>
</protein>
<evidence type="ECO:0000256" key="2">
    <source>
        <dbReference type="SAM" id="Phobius"/>
    </source>
</evidence>
<keyword evidence="2" id="KW-0812">Transmembrane</keyword>
<dbReference type="AlphaFoldDB" id="A0A5P2C0B1"/>
<dbReference type="EMBL" id="CP029192">
    <property type="protein sequence ID" value="QES36206.1"/>
    <property type="molecule type" value="Genomic_DNA"/>
</dbReference>
<feature type="chain" id="PRO_5025067120" description="Gram-positive cocci surface proteins LPxTG domain-containing protein" evidence="3">
    <location>
        <begin position="24"/>
        <end position="264"/>
    </location>
</feature>
<evidence type="ECO:0000313" key="5">
    <source>
        <dbReference type="Proteomes" id="UP000322927"/>
    </source>
</evidence>
<dbReference type="Proteomes" id="UP000322927">
    <property type="component" value="Chromosome"/>
</dbReference>
<accession>A0A5P2C0B1</accession>
<dbReference type="OrthoDB" id="4336829at2"/>
<keyword evidence="2" id="KW-0472">Membrane</keyword>
<sequence length="264" mass="27279">MRFRSSLVLGIAATVVALAPATAAGLPDVPDAAGEGGAAMSSRGAAVRQAADHPTCTSADAAEFPLVTRIHPGPGAYEAGGEPQDWTLDISNSTDGTCGDIHPVLVLVDQERTLKPRQVRLEFADGARWREVRFQRTGQGENVGVFDDGFPGFTVGPGRTVTVEVRLSFTPDAEPDHVVASAALVQRRDDDGDWVGASNDYPFDIVPEGTAVPAESGSPSAARLQELAETGTGTTLGIGIASGAVLLGVGALTVGARRLRAGKR</sequence>
<keyword evidence="2" id="KW-1133">Transmembrane helix</keyword>
<evidence type="ECO:0000256" key="1">
    <source>
        <dbReference type="SAM" id="MobiDB-lite"/>
    </source>
</evidence>
<feature type="transmembrane region" description="Helical" evidence="2">
    <location>
        <begin position="236"/>
        <end position="256"/>
    </location>
</feature>
<organism evidence="4 5">
    <name type="scientific">Streptomyces venezuelae</name>
    <dbReference type="NCBI Taxonomy" id="54571"/>
    <lineage>
        <taxon>Bacteria</taxon>
        <taxon>Bacillati</taxon>
        <taxon>Actinomycetota</taxon>
        <taxon>Actinomycetes</taxon>
        <taxon>Kitasatosporales</taxon>
        <taxon>Streptomycetaceae</taxon>
        <taxon>Streptomyces</taxon>
    </lineage>
</organism>
<feature type="region of interest" description="Disordered" evidence="1">
    <location>
        <begin position="34"/>
        <end position="54"/>
    </location>
</feature>
<evidence type="ECO:0000313" key="4">
    <source>
        <dbReference type="EMBL" id="QES36206.1"/>
    </source>
</evidence>
<proteinExistence type="predicted"/>
<keyword evidence="3" id="KW-0732">Signal</keyword>
<reference evidence="4 5" key="1">
    <citation type="submission" date="2018-05" db="EMBL/GenBank/DDBJ databases">
        <title>Streptomyces venezuelae.</title>
        <authorList>
            <person name="Kim W."/>
            <person name="Lee N."/>
            <person name="Cho B.-K."/>
        </authorList>
    </citation>
    <scope>NUCLEOTIDE SEQUENCE [LARGE SCALE GENOMIC DNA]</scope>
    <source>
        <strain evidence="4 5">ATCC 14584</strain>
    </source>
</reference>
<feature type="signal peptide" evidence="3">
    <location>
        <begin position="1"/>
        <end position="23"/>
    </location>
</feature>
<evidence type="ECO:0008006" key="6">
    <source>
        <dbReference type="Google" id="ProtNLM"/>
    </source>
</evidence>
<gene>
    <name evidence="4" type="ORF">DEJ48_24875</name>
</gene>
<name>A0A5P2C0B1_STRVZ</name>